<dbReference type="KEGG" id="ace:Acel_1065"/>
<dbReference type="InParanoid" id="A0LTS8"/>
<dbReference type="eggNOG" id="COG3279">
    <property type="taxonomic scope" value="Bacteria"/>
</dbReference>
<dbReference type="Gene3D" id="3.40.50.2300">
    <property type="match status" value="1"/>
</dbReference>
<dbReference type="AlphaFoldDB" id="A0LTS8"/>
<dbReference type="Proteomes" id="UP000008221">
    <property type="component" value="Chromosome"/>
</dbReference>
<dbReference type="Pfam" id="PF00072">
    <property type="entry name" value="Response_reg"/>
    <property type="match status" value="1"/>
</dbReference>
<dbReference type="RefSeq" id="WP_011719901.1">
    <property type="nucleotide sequence ID" value="NC_008578.1"/>
</dbReference>
<dbReference type="InterPro" id="IPR001789">
    <property type="entry name" value="Sig_transdc_resp-reg_receiver"/>
</dbReference>
<evidence type="ECO:0000259" key="3">
    <source>
        <dbReference type="PROSITE" id="PS50930"/>
    </source>
</evidence>
<accession>A0LTS8</accession>
<proteinExistence type="predicted"/>
<dbReference type="GO" id="GO:0003677">
    <property type="term" value="F:DNA binding"/>
    <property type="evidence" value="ECO:0007669"/>
    <property type="project" value="InterPro"/>
</dbReference>
<dbReference type="Pfam" id="PF04397">
    <property type="entry name" value="LytTR"/>
    <property type="match status" value="1"/>
</dbReference>
<feature type="domain" description="HTH LytTR-type" evidence="3">
    <location>
        <begin position="143"/>
        <end position="240"/>
    </location>
</feature>
<gene>
    <name evidence="4" type="ordered locus">Acel_1065</name>
</gene>
<evidence type="ECO:0000313" key="5">
    <source>
        <dbReference type="Proteomes" id="UP000008221"/>
    </source>
</evidence>
<dbReference type="SUPFAM" id="SSF52172">
    <property type="entry name" value="CheY-like"/>
    <property type="match status" value="1"/>
</dbReference>
<dbReference type="InterPro" id="IPR046947">
    <property type="entry name" value="LytR-like"/>
</dbReference>
<reference evidence="4 5" key="1">
    <citation type="journal article" date="2009" name="Genome Res.">
        <title>Complete genome of the cellulolytic thermophile Acidothermus cellulolyticus 11B provides insights into its ecophysiological and evolutionary adaptations.</title>
        <authorList>
            <person name="Barabote R.D."/>
            <person name="Xie G."/>
            <person name="Leu D.H."/>
            <person name="Normand P."/>
            <person name="Necsulea A."/>
            <person name="Daubin V."/>
            <person name="Medigue C."/>
            <person name="Adney W.S."/>
            <person name="Xu X.C."/>
            <person name="Lapidus A."/>
            <person name="Parales R.E."/>
            <person name="Detter C."/>
            <person name="Pujic P."/>
            <person name="Bruce D."/>
            <person name="Lavire C."/>
            <person name="Challacombe J.F."/>
            <person name="Brettin T.S."/>
            <person name="Berry A.M."/>
        </authorList>
    </citation>
    <scope>NUCLEOTIDE SEQUENCE [LARGE SCALE GENOMIC DNA]</scope>
    <source>
        <strain evidence="5">ATCC 43068 / DSM 8971 / 11B</strain>
    </source>
</reference>
<evidence type="ECO:0000256" key="1">
    <source>
        <dbReference type="PROSITE-ProRule" id="PRU00169"/>
    </source>
</evidence>
<dbReference type="SMART" id="SM00850">
    <property type="entry name" value="LytTR"/>
    <property type="match status" value="1"/>
</dbReference>
<keyword evidence="5" id="KW-1185">Reference proteome</keyword>
<evidence type="ECO:0000259" key="2">
    <source>
        <dbReference type="PROSITE" id="PS50110"/>
    </source>
</evidence>
<dbReference type="PROSITE" id="PS50110">
    <property type="entry name" value="RESPONSE_REGULATORY"/>
    <property type="match status" value="1"/>
</dbReference>
<dbReference type="PANTHER" id="PTHR37299">
    <property type="entry name" value="TRANSCRIPTIONAL REGULATOR-RELATED"/>
    <property type="match status" value="1"/>
</dbReference>
<feature type="modified residue" description="4-aspartylphosphate" evidence="1">
    <location>
        <position position="57"/>
    </location>
</feature>
<sequence length="249" mass="27452">MTTQLSVLAVDDEPPALDELVYSLRQCPAVGTIYAAHDAAEALRCLEHDDVDVVFLDVVMPGLDGLELAGVLNRFARAPAVVFVTAHEKYAVAAFGVQAVDYVLKPFDVHRLSAALARVTGRTSTANRDSGEQFATLAADLPGRTVLIDRSEVEWVEAAGDYVRVHTHDGHSYLVRVPLAVLAERWEPHGFARIHRSHLVALRAVREIATRDGQTSVLVGGHHLPVSRRHLRDFRERLFHGRAPREEAP</sequence>
<dbReference type="SMART" id="SM00448">
    <property type="entry name" value="REC"/>
    <property type="match status" value="1"/>
</dbReference>
<dbReference type="STRING" id="351607.Acel_1065"/>
<evidence type="ECO:0000313" key="4">
    <source>
        <dbReference type="EMBL" id="ABK52838.1"/>
    </source>
</evidence>
<name>A0LTS8_ACIC1</name>
<dbReference type="OrthoDB" id="236568at2"/>
<dbReference type="GO" id="GO:0000156">
    <property type="term" value="F:phosphorelay response regulator activity"/>
    <property type="evidence" value="ECO:0007669"/>
    <property type="project" value="InterPro"/>
</dbReference>
<dbReference type="HOGENOM" id="CLU_000445_14_1_11"/>
<dbReference type="PANTHER" id="PTHR37299:SF1">
    <property type="entry name" value="STAGE 0 SPORULATION PROTEIN A HOMOLOG"/>
    <property type="match status" value="1"/>
</dbReference>
<keyword evidence="1" id="KW-0597">Phosphoprotein</keyword>
<dbReference type="PROSITE" id="PS50930">
    <property type="entry name" value="HTH_LYTTR"/>
    <property type="match status" value="1"/>
</dbReference>
<organism evidence="4 5">
    <name type="scientific">Acidothermus cellulolyticus (strain ATCC 43068 / DSM 8971 / 11B)</name>
    <dbReference type="NCBI Taxonomy" id="351607"/>
    <lineage>
        <taxon>Bacteria</taxon>
        <taxon>Bacillati</taxon>
        <taxon>Actinomycetota</taxon>
        <taxon>Actinomycetes</taxon>
        <taxon>Acidothermales</taxon>
        <taxon>Acidothermaceae</taxon>
        <taxon>Acidothermus</taxon>
    </lineage>
</organism>
<dbReference type="InterPro" id="IPR011006">
    <property type="entry name" value="CheY-like_superfamily"/>
</dbReference>
<dbReference type="InterPro" id="IPR007492">
    <property type="entry name" value="LytTR_DNA-bd_dom"/>
</dbReference>
<protein>
    <submittedName>
        <fullName evidence="4">Response regulator receiver protein</fullName>
    </submittedName>
</protein>
<dbReference type="EMBL" id="CP000481">
    <property type="protein sequence ID" value="ABK52838.1"/>
    <property type="molecule type" value="Genomic_DNA"/>
</dbReference>
<dbReference type="Gene3D" id="2.40.50.1020">
    <property type="entry name" value="LytTr DNA-binding domain"/>
    <property type="match status" value="1"/>
</dbReference>
<feature type="domain" description="Response regulatory" evidence="2">
    <location>
        <begin position="6"/>
        <end position="120"/>
    </location>
</feature>